<reference evidence="4" key="3">
    <citation type="submission" date="2015-06" db="UniProtKB">
        <authorList>
            <consortium name="EnsemblMetazoa"/>
        </authorList>
    </citation>
    <scope>IDENTIFICATION</scope>
</reference>
<dbReference type="RefSeq" id="XP_009016167.1">
    <property type="nucleotide sequence ID" value="XM_009017919.1"/>
</dbReference>
<dbReference type="OMA" id="CKVNDES"/>
<dbReference type="KEGG" id="hro:HELRODRAFT_191325"/>
<dbReference type="InterPro" id="IPR000772">
    <property type="entry name" value="Ricin_B_lectin"/>
</dbReference>
<dbReference type="CTD" id="20211907"/>
<evidence type="ECO:0000313" key="3">
    <source>
        <dbReference type="EMBL" id="ESO05534.1"/>
    </source>
</evidence>
<dbReference type="GeneID" id="20211907"/>
<gene>
    <name evidence="4" type="primary">20211907</name>
    <name evidence="3" type="ORF">HELRODRAFT_191325</name>
</gene>
<dbReference type="InParanoid" id="T1FSW0"/>
<dbReference type="EnsemblMetazoa" id="HelroT191325">
    <property type="protein sequence ID" value="HelroP191325"/>
    <property type="gene ID" value="HelroG191325"/>
</dbReference>
<dbReference type="EMBL" id="KB096325">
    <property type="protein sequence ID" value="ESO05534.1"/>
    <property type="molecule type" value="Genomic_DNA"/>
</dbReference>
<dbReference type="PROSITE" id="PS50231">
    <property type="entry name" value="RICIN_B_LECTIN"/>
    <property type="match status" value="2"/>
</dbReference>
<dbReference type="AlphaFoldDB" id="T1FSW0"/>
<keyword evidence="5" id="KW-1185">Reference proteome</keyword>
<feature type="domain" description="Ricin B lectin" evidence="2">
    <location>
        <begin position="435"/>
        <end position="560"/>
    </location>
</feature>
<dbReference type="Pfam" id="PF00652">
    <property type="entry name" value="Ricin_B_lectin"/>
    <property type="match status" value="3"/>
</dbReference>
<dbReference type="EMBL" id="AMQM01003819">
    <property type="status" value="NOT_ANNOTATED_CDS"/>
    <property type="molecule type" value="Genomic_DNA"/>
</dbReference>
<dbReference type="Proteomes" id="UP000015101">
    <property type="component" value="Unassembled WGS sequence"/>
</dbReference>
<dbReference type="SMART" id="SM00458">
    <property type="entry name" value="RICIN"/>
    <property type="match status" value="3"/>
</dbReference>
<organism evidence="4 5">
    <name type="scientific">Helobdella robusta</name>
    <name type="common">Californian leech</name>
    <dbReference type="NCBI Taxonomy" id="6412"/>
    <lineage>
        <taxon>Eukaryota</taxon>
        <taxon>Metazoa</taxon>
        <taxon>Spiralia</taxon>
        <taxon>Lophotrochozoa</taxon>
        <taxon>Annelida</taxon>
        <taxon>Clitellata</taxon>
        <taxon>Hirudinea</taxon>
        <taxon>Rhynchobdellida</taxon>
        <taxon>Glossiphoniidae</taxon>
        <taxon>Helobdella</taxon>
    </lineage>
</organism>
<feature type="region of interest" description="Disordered" evidence="1">
    <location>
        <begin position="386"/>
        <end position="410"/>
    </location>
</feature>
<reference evidence="5" key="1">
    <citation type="submission" date="2012-12" db="EMBL/GenBank/DDBJ databases">
        <authorList>
            <person name="Hellsten U."/>
            <person name="Grimwood J."/>
            <person name="Chapman J.A."/>
            <person name="Shapiro H."/>
            <person name="Aerts A."/>
            <person name="Otillar R.P."/>
            <person name="Terry A.Y."/>
            <person name="Boore J.L."/>
            <person name="Simakov O."/>
            <person name="Marletaz F."/>
            <person name="Cho S.-J."/>
            <person name="Edsinger-Gonzales E."/>
            <person name="Havlak P."/>
            <person name="Kuo D.-H."/>
            <person name="Larsson T."/>
            <person name="Lv J."/>
            <person name="Arendt D."/>
            <person name="Savage R."/>
            <person name="Osoegawa K."/>
            <person name="de Jong P."/>
            <person name="Lindberg D.R."/>
            <person name="Seaver E.C."/>
            <person name="Weisblat D.A."/>
            <person name="Putnam N.H."/>
            <person name="Grigoriev I.V."/>
            <person name="Rokhsar D.S."/>
        </authorList>
    </citation>
    <scope>NUCLEOTIDE SEQUENCE</scope>
</reference>
<feature type="domain" description="Ricin B lectin" evidence="2">
    <location>
        <begin position="137"/>
        <end position="290"/>
    </location>
</feature>
<dbReference type="OrthoDB" id="26589at2759"/>
<evidence type="ECO:0000256" key="1">
    <source>
        <dbReference type="SAM" id="MobiDB-lite"/>
    </source>
</evidence>
<dbReference type="CDD" id="cd23449">
    <property type="entry name" value="beta-trefoil_Ricin_EW29-like"/>
    <property type="match status" value="3"/>
</dbReference>
<dbReference type="InterPro" id="IPR035992">
    <property type="entry name" value="Ricin_B-like_lectins"/>
</dbReference>
<dbReference type="SUPFAM" id="SSF50370">
    <property type="entry name" value="Ricin B-like lectins"/>
    <property type="match status" value="4"/>
</dbReference>
<name>T1FSW0_HELRO</name>
<dbReference type="Gene3D" id="2.80.10.50">
    <property type="match status" value="4"/>
</dbReference>
<feature type="domain" description="Ricin B lectin" evidence="2">
    <location>
        <begin position="7"/>
        <end position="131"/>
    </location>
</feature>
<reference evidence="3 5" key="2">
    <citation type="journal article" date="2013" name="Nature">
        <title>Insights into bilaterian evolution from three spiralian genomes.</title>
        <authorList>
            <person name="Simakov O."/>
            <person name="Marletaz F."/>
            <person name="Cho S.J."/>
            <person name="Edsinger-Gonzales E."/>
            <person name="Havlak P."/>
            <person name="Hellsten U."/>
            <person name="Kuo D.H."/>
            <person name="Larsson T."/>
            <person name="Lv J."/>
            <person name="Arendt D."/>
            <person name="Savage R."/>
            <person name="Osoegawa K."/>
            <person name="de Jong P."/>
            <person name="Grimwood J."/>
            <person name="Chapman J.A."/>
            <person name="Shapiro H."/>
            <person name="Aerts A."/>
            <person name="Otillar R.P."/>
            <person name="Terry A.Y."/>
            <person name="Boore J.L."/>
            <person name="Grigoriev I.V."/>
            <person name="Lindberg D.R."/>
            <person name="Seaver E.C."/>
            <person name="Weisblat D.A."/>
            <person name="Putnam N.H."/>
            <person name="Rokhsar D.S."/>
        </authorList>
    </citation>
    <scope>NUCLEOTIDE SEQUENCE</scope>
</reference>
<accession>T1FSW0</accession>
<protein>
    <recommendedName>
        <fullName evidence="2">Ricin B lectin domain-containing protein</fullName>
    </recommendedName>
</protein>
<dbReference type="HOGENOM" id="CLU_484205_0_0_1"/>
<sequence length="563" mass="64895">MSKLRLGKYFIIHSKHNFNWVLEVGDDGESESVKLAEMKPDWMGNNDHQLWYYNPSSKILFNKKNNLCLEFSGGKLWVTKCKVNDESQHWTLENNWIVNVQLNRVIEVTNHHECTLADKNEHQLNQLWKIENLPALYFYIKLKSKPSLTVDVRGEDAKPGAKVIVYENKGKLSDNQLWWEDENGIIRSKLNDFAFDLTDKMEVIMNPYQHSNPSQQWVVSRRHLRNVERPGWFIYMKPGSLLTGPPRLMACETLVGIDDDVAEWQLEFIEHQSISLNHSGCGRNFSIRSQLNGGVLQVDGEDVGAGSKVVLKKFSGEDTNRTSRLHFYEDDVTGTIRSILRNFAIEATDSGLILSSYDPYKKLQQWQCKSHRIQNRHNLTQLIQVQRHHRRNNSHPAASDDGGNESGDDDSLFINVGEDVNGLHQLWDFCYVPARCFQIVSIFCQKVIDVRGCKSDSGASVILYDKNHPATNNQLWYEDERGLVRSKLNGYVLDSSGPTMKVTPYDPTNPDHHWIIVGDRIQNKFDHKSVIDISGENKWNGTSLIKYKFHGGENQRWKFEYVD</sequence>
<evidence type="ECO:0000259" key="2">
    <source>
        <dbReference type="SMART" id="SM00458"/>
    </source>
</evidence>
<evidence type="ECO:0000313" key="4">
    <source>
        <dbReference type="EnsemblMetazoa" id="HelroP191325"/>
    </source>
</evidence>
<proteinExistence type="predicted"/>
<evidence type="ECO:0000313" key="5">
    <source>
        <dbReference type="Proteomes" id="UP000015101"/>
    </source>
</evidence>